<evidence type="ECO:0000313" key="4">
    <source>
        <dbReference type="Proteomes" id="UP001054897"/>
    </source>
</evidence>
<dbReference type="RefSeq" id="WP_011920543.1">
    <property type="nucleotide sequence ID" value="NZ_CAXYQR010000002.1"/>
</dbReference>
<keyword evidence="4" id="KW-1185">Reference proteome</keyword>
<evidence type="ECO:0000259" key="2">
    <source>
        <dbReference type="Pfam" id="PF06568"/>
    </source>
</evidence>
<sequence>MRTFDEMAGVAGGSARTVRPCQPRSFGRDWPSFWRRLRTRRALLRLSDQALADVGLTRAQAEREARLPFWQL</sequence>
<feature type="domain" description="YjiS-like" evidence="2">
    <location>
        <begin position="34"/>
        <end position="62"/>
    </location>
</feature>
<dbReference type="Proteomes" id="UP001054897">
    <property type="component" value="Chromosome"/>
</dbReference>
<reference evidence="3" key="1">
    <citation type="submission" date="2022-06" db="EMBL/GenBank/DDBJ databases">
        <title>Complete genome of Pseudomonas hydrolytica DSWY01T.</title>
        <authorList>
            <person name="Jung J."/>
            <person name="Jeon C.O."/>
        </authorList>
    </citation>
    <scope>NUCLEOTIDE SEQUENCE</scope>
    <source>
        <strain evidence="3">DSWY01</strain>
    </source>
</reference>
<proteinExistence type="predicted"/>
<evidence type="ECO:0000313" key="3">
    <source>
        <dbReference type="EMBL" id="USR40094.1"/>
    </source>
</evidence>
<organism evidence="3 4">
    <name type="scientific">Ectopseudomonas hydrolytica</name>
    <dbReference type="NCBI Taxonomy" id="2493633"/>
    <lineage>
        <taxon>Bacteria</taxon>
        <taxon>Pseudomonadati</taxon>
        <taxon>Pseudomonadota</taxon>
        <taxon>Gammaproteobacteria</taxon>
        <taxon>Pseudomonadales</taxon>
        <taxon>Pseudomonadaceae</taxon>
        <taxon>Ectopseudomonas</taxon>
    </lineage>
</organism>
<dbReference type="InterPro" id="IPR009506">
    <property type="entry name" value="YjiS-like"/>
</dbReference>
<gene>
    <name evidence="3" type="ORF">L1F06_001255</name>
</gene>
<dbReference type="EMBL" id="CP099397">
    <property type="protein sequence ID" value="USR40094.1"/>
    <property type="molecule type" value="Genomic_DNA"/>
</dbReference>
<protein>
    <submittedName>
        <fullName evidence="3">DUF1127 domain-containing protein</fullName>
    </submittedName>
</protein>
<feature type="region of interest" description="Disordered" evidence="1">
    <location>
        <begin position="1"/>
        <end position="23"/>
    </location>
</feature>
<name>A0ABY5A877_9GAMM</name>
<dbReference type="GeneID" id="300079564"/>
<accession>A0ABY5A877</accession>
<dbReference type="Pfam" id="PF06568">
    <property type="entry name" value="YjiS-like"/>
    <property type="match status" value="1"/>
</dbReference>
<evidence type="ECO:0000256" key="1">
    <source>
        <dbReference type="SAM" id="MobiDB-lite"/>
    </source>
</evidence>